<gene>
    <name evidence="1" type="ORF">EHQ64_10485</name>
</gene>
<name>A0A4R9K7K0_9LEPT</name>
<accession>A0A4R9K7K0</accession>
<reference evidence="1" key="1">
    <citation type="journal article" date="2019" name="PLoS Negl. Trop. Dis.">
        <title>Revisiting the worldwide diversity of Leptospira species in the environment.</title>
        <authorList>
            <person name="Vincent A.T."/>
            <person name="Schiettekatte O."/>
            <person name="Bourhy P."/>
            <person name="Veyrier F.J."/>
            <person name="Picardeau M."/>
        </authorList>
    </citation>
    <scope>NUCLEOTIDE SEQUENCE [LARGE SCALE GENOMIC DNA]</scope>
    <source>
        <strain evidence="1">201702455</strain>
    </source>
</reference>
<evidence type="ECO:0008006" key="3">
    <source>
        <dbReference type="Google" id="ProtNLM"/>
    </source>
</evidence>
<comment type="caution">
    <text evidence="1">The sequence shown here is derived from an EMBL/GenBank/DDBJ whole genome shotgun (WGS) entry which is preliminary data.</text>
</comment>
<sequence>MTRQTAYRFLIILGLAALIQTCNTNEHCSAVDCPTYFGRILPVGEGIFLFATSRSYNGNLSVLGPERLDDSLNYLCKQEGSLITTTNNLCYKYAPLISTFSTPANSLGTNYEDMPLIDVPIRSLFGTFIARDFVNLFSSDLEISLERAGLGRQTFWSFGDRTGLQASNNCLNGNDDGTLFLRGTVGNTLNKARESWFETDIRSCAEFHKILCLCYNPGSNDEN</sequence>
<protein>
    <recommendedName>
        <fullName evidence="3">DUF1554 domain-containing protein</fullName>
    </recommendedName>
</protein>
<evidence type="ECO:0000313" key="1">
    <source>
        <dbReference type="EMBL" id="TGL61406.1"/>
    </source>
</evidence>
<proteinExistence type="predicted"/>
<dbReference type="RefSeq" id="WP_135649441.1">
    <property type="nucleotide sequence ID" value="NZ_RQGF01000026.1"/>
</dbReference>
<dbReference type="Proteomes" id="UP000297762">
    <property type="component" value="Unassembled WGS sequence"/>
</dbReference>
<keyword evidence="2" id="KW-1185">Reference proteome</keyword>
<evidence type="ECO:0000313" key="2">
    <source>
        <dbReference type="Proteomes" id="UP000297762"/>
    </source>
</evidence>
<organism evidence="1 2">
    <name type="scientific">Leptospira sarikeiensis</name>
    <dbReference type="NCBI Taxonomy" id="2484943"/>
    <lineage>
        <taxon>Bacteria</taxon>
        <taxon>Pseudomonadati</taxon>
        <taxon>Spirochaetota</taxon>
        <taxon>Spirochaetia</taxon>
        <taxon>Leptospirales</taxon>
        <taxon>Leptospiraceae</taxon>
        <taxon>Leptospira</taxon>
    </lineage>
</organism>
<dbReference type="OrthoDB" id="341508at2"/>
<dbReference type="EMBL" id="RQGF01000026">
    <property type="protein sequence ID" value="TGL61406.1"/>
    <property type="molecule type" value="Genomic_DNA"/>
</dbReference>
<dbReference type="AlphaFoldDB" id="A0A4R9K7K0"/>